<sequence length="178" mass="20001">MENTQRIAVISRKLRLACSGLILCLPFVVAAFWVFFNQVYSSLRMVPLPVRVDHDLSGLTRLLAFSADLIPLAATIYGLLRLRDLFGLYENGLIFTERNVHCFRSLGRTLLVWVGCDIVRYSILSVVLTLENPPGQRLLVVGINSGELAGVFTAIVVLIISWVMEEARKLREDQQLIV</sequence>
<evidence type="ECO:0008006" key="4">
    <source>
        <dbReference type="Google" id="ProtNLM"/>
    </source>
</evidence>
<dbReference type="RefSeq" id="WP_014809251.1">
    <property type="nucleotide sequence ID" value="NC_018025.1"/>
</dbReference>
<gene>
    <name evidence="2" type="ordered locus">Desti_1389</name>
</gene>
<keyword evidence="1" id="KW-0812">Transmembrane</keyword>
<dbReference type="InterPro" id="IPR021354">
    <property type="entry name" value="DUF2975"/>
</dbReference>
<evidence type="ECO:0000256" key="1">
    <source>
        <dbReference type="SAM" id="Phobius"/>
    </source>
</evidence>
<proteinExistence type="predicted"/>
<keyword evidence="3" id="KW-1185">Reference proteome</keyword>
<evidence type="ECO:0000313" key="3">
    <source>
        <dbReference type="Proteomes" id="UP000006055"/>
    </source>
</evidence>
<feature type="transmembrane region" description="Helical" evidence="1">
    <location>
        <begin position="148"/>
        <end position="164"/>
    </location>
</feature>
<dbReference type="Proteomes" id="UP000006055">
    <property type="component" value="Chromosome"/>
</dbReference>
<feature type="transmembrane region" description="Helical" evidence="1">
    <location>
        <begin position="16"/>
        <end position="36"/>
    </location>
</feature>
<accession>I4C3G0</accession>
<dbReference type="Pfam" id="PF11188">
    <property type="entry name" value="DUF2975"/>
    <property type="match status" value="1"/>
</dbReference>
<dbReference type="EMBL" id="CP003360">
    <property type="protein sequence ID" value="AFM24101.1"/>
    <property type="molecule type" value="Genomic_DNA"/>
</dbReference>
<dbReference type="STRING" id="706587.Desti_1389"/>
<dbReference type="AlphaFoldDB" id="I4C3G0"/>
<keyword evidence="1" id="KW-0472">Membrane</keyword>
<dbReference type="KEGG" id="dti:Desti_1389"/>
<dbReference type="OrthoDB" id="9153951at2"/>
<reference evidence="3" key="1">
    <citation type="submission" date="2012-06" db="EMBL/GenBank/DDBJ databases">
        <title>Complete sequence of chromosome of Desulfomonile tiedjei DSM 6799.</title>
        <authorList>
            <person name="Lucas S."/>
            <person name="Copeland A."/>
            <person name="Lapidus A."/>
            <person name="Glavina del Rio T."/>
            <person name="Dalin E."/>
            <person name="Tice H."/>
            <person name="Bruce D."/>
            <person name="Goodwin L."/>
            <person name="Pitluck S."/>
            <person name="Peters L."/>
            <person name="Ovchinnikova G."/>
            <person name="Zeytun A."/>
            <person name="Lu M."/>
            <person name="Kyrpides N."/>
            <person name="Mavromatis K."/>
            <person name="Ivanova N."/>
            <person name="Brettin T."/>
            <person name="Detter J.C."/>
            <person name="Han C."/>
            <person name="Larimer F."/>
            <person name="Land M."/>
            <person name="Hauser L."/>
            <person name="Markowitz V."/>
            <person name="Cheng J.-F."/>
            <person name="Hugenholtz P."/>
            <person name="Woyke T."/>
            <person name="Wu D."/>
            <person name="Spring S."/>
            <person name="Schroeder M."/>
            <person name="Brambilla E."/>
            <person name="Klenk H.-P."/>
            <person name="Eisen J.A."/>
        </authorList>
    </citation>
    <scope>NUCLEOTIDE SEQUENCE [LARGE SCALE GENOMIC DNA]</scope>
    <source>
        <strain evidence="3">ATCC 49306 / DSM 6799 / DCB-1</strain>
    </source>
</reference>
<dbReference type="HOGENOM" id="CLU_119384_2_0_7"/>
<feature type="transmembrane region" description="Helical" evidence="1">
    <location>
        <begin position="110"/>
        <end position="128"/>
    </location>
</feature>
<organism evidence="2 3">
    <name type="scientific">Desulfomonile tiedjei (strain ATCC 49306 / DSM 6799 / DCB-1)</name>
    <dbReference type="NCBI Taxonomy" id="706587"/>
    <lineage>
        <taxon>Bacteria</taxon>
        <taxon>Pseudomonadati</taxon>
        <taxon>Thermodesulfobacteriota</taxon>
        <taxon>Desulfomonilia</taxon>
        <taxon>Desulfomonilales</taxon>
        <taxon>Desulfomonilaceae</taxon>
        <taxon>Desulfomonile</taxon>
    </lineage>
</organism>
<feature type="transmembrane region" description="Helical" evidence="1">
    <location>
        <begin position="56"/>
        <end position="80"/>
    </location>
</feature>
<evidence type="ECO:0000313" key="2">
    <source>
        <dbReference type="EMBL" id="AFM24101.1"/>
    </source>
</evidence>
<keyword evidence="1" id="KW-1133">Transmembrane helix</keyword>
<dbReference type="eggNOG" id="ENOG5032WUD">
    <property type="taxonomic scope" value="Bacteria"/>
</dbReference>
<protein>
    <recommendedName>
        <fullName evidence="4">DUF2975 domain-containing protein</fullName>
    </recommendedName>
</protein>
<name>I4C3G0_DESTA</name>